<evidence type="ECO:0000256" key="1">
    <source>
        <dbReference type="SAM" id="MobiDB-lite"/>
    </source>
</evidence>
<evidence type="ECO:0000313" key="3">
    <source>
        <dbReference type="EMBL" id="QBI55464.1"/>
    </source>
</evidence>
<keyword evidence="2" id="KW-1133">Transmembrane helix</keyword>
<name>A0A4P6Q8M7_9ACTN</name>
<gene>
    <name evidence="3" type="ORF">EKD16_18500</name>
</gene>
<feature type="region of interest" description="Disordered" evidence="1">
    <location>
        <begin position="1"/>
        <end position="73"/>
    </location>
</feature>
<reference evidence="3 4" key="1">
    <citation type="submission" date="2019-02" db="EMBL/GenBank/DDBJ databases">
        <authorList>
            <person name="Khodamoradi S."/>
            <person name="Hahnke R.L."/>
            <person name="Kaempfer P."/>
            <person name="Schumann P."/>
            <person name="Rohde M."/>
            <person name="Steinert M."/>
            <person name="Luzhetskyy A."/>
            <person name="Wink J."/>
            <person name="Ruckert C."/>
        </authorList>
    </citation>
    <scope>NUCLEOTIDE SEQUENCE [LARGE SCALE GENOMIC DNA]</scope>
    <source>
        <strain evidence="3 4">M2</strain>
    </source>
</reference>
<keyword evidence="2" id="KW-0812">Transmembrane</keyword>
<feature type="compositionally biased region" description="Pro residues" evidence="1">
    <location>
        <begin position="631"/>
        <end position="644"/>
    </location>
</feature>
<feature type="compositionally biased region" description="Low complexity" evidence="1">
    <location>
        <begin position="405"/>
        <end position="433"/>
    </location>
</feature>
<feature type="transmembrane region" description="Helical" evidence="2">
    <location>
        <begin position="318"/>
        <end position="340"/>
    </location>
</feature>
<proteinExistence type="predicted"/>
<keyword evidence="4" id="KW-1185">Reference proteome</keyword>
<feature type="transmembrane region" description="Helical" evidence="2">
    <location>
        <begin position="274"/>
        <end position="297"/>
    </location>
</feature>
<feature type="transmembrane region" description="Helical" evidence="2">
    <location>
        <begin position="246"/>
        <end position="268"/>
    </location>
</feature>
<accession>A0A4P6Q8M7</accession>
<dbReference type="KEGG" id="strr:EKD16_18500"/>
<feature type="compositionally biased region" description="Basic and acidic residues" evidence="1">
    <location>
        <begin position="581"/>
        <end position="594"/>
    </location>
</feature>
<dbReference type="Pfam" id="PF19590">
    <property type="entry name" value="TrbL_3"/>
    <property type="match status" value="1"/>
</dbReference>
<keyword evidence="2" id="KW-0472">Membrane</keyword>
<organism evidence="3 4">
    <name type="scientific">Streptomonospora litoralis</name>
    <dbReference type="NCBI Taxonomy" id="2498135"/>
    <lineage>
        <taxon>Bacteria</taxon>
        <taxon>Bacillati</taxon>
        <taxon>Actinomycetota</taxon>
        <taxon>Actinomycetes</taxon>
        <taxon>Streptosporangiales</taxon>
        <taxon>Nocardiopsidaceae</taxon>
        <taxon>Streptomonospora</taxon>
    </lineage>
</organism>
<feature type="compositionally biased region" description="Pro residues" evidence="1">
    <location>
        <begin position="549"/>
        <end position="574"/>
    </location>
</feature>
<feature type="transmembrane region" description="Helical" evidence="2">
    <location>
        <begin position="132"/>
        <end position="151"/>
    </location>
</feature>
<feature type="compositionally biased region" description="Low complexity" evidence="1">
    <location>
        <begin position="608"/>
        <end position="617"/>
    </location>
</feature>
<dbReference type="EMBL" id="CP036455">
    <property type="protein sequence ID" value="QBI55464.1"/>
    <property type="molecule type" value="Genomic_DNA"/>
</dbReference>
<feature type="transmembrane region" description="Helical" evidence="2">
    <location>
        <begin position="220"/>
        <end position="241"/>
    </location>
</feature>
<feature type="region of interest" description="Disordered" evidence="1">
    <location>
        <begin position="373"/>
        <end position="657"/>
    </location>
</feature>
<protein>
    <submittedName>
        <fullName evidence="3">Uncharacterized protein</fullName>
    </submittedName>
</protein>
<sequence length="657" mass="68381">MSPVALLPAQPRPPEPETGVEPSPPAAPPTNPSPSPSPAPPPEEPEPGSGPGGGDNSSGDGGDSSGGGGGLDVPEEFADCGALEVSCHVTNWFYDLVVQSLEPLMGWLGSRAFHTPRPTGGMETLWQGVLEATSVLYVLAILAGGVAVLCHQSLQQRYSAREILPRLVVGFVAAHASLWICEEMIRGANGIAAGVAALGIDADRAAQRFNDRLSTLVVDATLFVILLLVALVVLLVVWCVIEAVRIVMAVTLVVAAPLLLAFHALPYTQRLASLWWRCMAGLLAVPIAQSLAFTAFMRVIFQGEVHVVEGGGQGLVTIALFLTLLYLQVRVPFWVFHLVWRPNVGSSPLASAARTAVMALVFRKVLPGRGSGGAAAGAMRRGGGGGGAGASGGGRRPPPRGPGPAGRAGSRGAAAKGTRASAAAGRSTTASGAPGSGSGERGAAAARGALRHPHPSGSHPSSPVRPPGAAARPTTGANRQGGSMPASEPEGRPVQLSLFPGPRRWRQGVLPTPPPARVSGNRSTQRWGDTPPARPEEPPRAGRGQQPLFPGPRPPTSARRPGPPRAAKPPPPPRRGTQRWGEVEGHDPQQEPRRPGRGQQSLFAAPQRRTPAASSSPEPEPDPAAPRRRPAPNPRDGPARPRPQAPRRTNRRKDDDQ</sequence>
<dbReference type="Proteomes" id="UP000292235">
    <property type="component" value="Chromosome"/>
</dbReference>
<feature type="compositionally biased region" description="Pro residues" evidence="1">
    <location>
        <begin position="22"/>
        <end position="42"/>
    </location>
</feature>
<evidence type="ECO:0000256" key="2">
    <source>
        <dbReference type="SAM" id="Phobius"/>
    </source>
</evidence>
<feature type="transmembrane region" description="Helical" evidence="2">
    <location>
        <begin position="163"/>
        <end position="180"/>
    </location>
</feature>
<dbReference type="AlphaFoldDB" id="A0A4P6Q8M7"/>
<dbReference type="InterPro" id="IPR045782">
    <property type="entry name" value="TrbL_3"/>
</dbReference>
<feature type="compositionally biased region" description="Gly residues" evidence="1">
    <location>
        <begin position="49"/>
        <end position="71"/>
    </location>
</feature>
<feature type="compositionally biased region" description="Gly residues" evidence="1">
    <location>
        <begin position="373"/>
        <end position="395"/>
    </location>
</feature>
<feature type="compositionally biased region" description="Low complexity" evidence="1">
    <location>
        <begin position="455"/>
        <end position="477"/>
    </location>
</feature>
<evidence type="ECO:0000313" key="4">
    <source>
        <dbReference type="Proteomes" id="UP000292235"/>
    </source>
</evidence>